<name>A0A9P4PJ76_9PLEO</name>
<feature type="non-terminal residue" evidence="2">
    <location>
        <position position="270"/>
    </location>
</feature>
<proteinExistence type="predicted"/>
<dbReference type="AlphaFoldDB" id="A0A9P4PJ76"/>
<sequence length="270" mass="29889">SFLTGTAIARCGPDCEPDCECASDSRTARSIGNGQPRGVRRRAPRACVCPHSCKVLRTKPTQQQHTKATASSETRPVAAGASRRWVVGIPKEPRLGGGLGAKTSPRRVVYRSVSGARTNRNRKLGHHDQHGTRRKPSRGLLSLTLIPRCANPMAVSCLSMRFVLEAGHSCEQWVSGSCAHDFDLREQRVHAVRPSQGRTWSSILGPIVIHFSECWWSLRLQHARRPRSGPKGRVIDRACFASKLLLLAALLMCWHRRLEEDRLNAAESVN</sequence>
<reference evidence="2" key="1">
    <citation type="journal article" date="2020" name="Stud. Mycol.">
        <title>101 Dothideomycetes genomes: a test case for predicting lifestyles and emergence of pathogens.</title>
        <authorList>
            <person name="Haridas S."/>
            <person name="Albert R."/>
            <person name="Binder M."/>
            <person name="Bloem J."/>
            <person name="Labutti K."/>
            <person name="Salamov A."/>
            <person name="Andreopoulos B."/>
            <person name="Baker S."/>
            <person name="Barry K."/>
            <person name="Bills G."/>
            <person name="Bluhm B."/>
            <person name="Cannon C."/>
            <person name="Castanera R."/>
            <person name="Culley D."/>
            <person name="Daum C."/>
            <person name="Ezra D."/>
            <person name="Gonzalez J."/>
            <person name="Henrissat B."/>
            <person name="Kuo A."/>
            <person name="Liang C."/>
            <person name="Lipzen A."/>
            <person name="Lutzoni F."/>
            <person name="Magnuson J."/>
            <person name="Mondo S."/>
            <person name="Nolan M."/>
            <person name="Ohm R."/>
            <person name="Pangilinan J."/>
            <person name="Park H.-J."/>
            <person name="Ramirez L."/>
            <person name="Alfaro M."/>
            <person name="Sun H."/>
            <person name="Tritt A."/>
            <person name="Yoshinaga Y."/>
            <person name="Zwiers L.-H."/>
            <person name="Turgeon B."/>
            <person name="Goodwin S."/>
            <person name="Spatafora J."/>
            <person name="Crous P."/>
            <person name="Grigoriev I."/>
        </authorList>
    </citation>
    <scope>NUCLEOTIDE SEQUENCE</scope>
    <source>
        <strain evidence="2">CBS 690.94</strain>
    </source>
</reference>
<keyword evidence="3" id="KW-1185">Reference proteome</keyword>
<gene>
    <name evidence="2" type="ORF">P171DRAFT_514120</name>
</gene>
<evidence type="ECO:0000313" key="3">
    <source>
        <dbReference type="Proteomes" id="UP000799764"/>
    </source>
</evidence>
<organism evidence="2 3">
    <name type="scientific">Karstenula rhodostoma CBS 690.94</name>
    <dbReference type="NCBI Taxonomy" id="1392251"/>
    <lineage>
        <taxon>Eukaryota</taxon>
        <taxon>Fungi</taxon>
        <taxon>Dikarya</taxon>
        <taxon>Ascomycota</taxon>
        <taxon>Pezizomycotina</taxon>
        <taxon>Dothideomycetes</taxon>
        <taxon>Pleosporomycetidae</taxon>
        <taxon>Pleosporales</taxon>
        <taxon>Massarineae</taxon>
        <taxon>Didymosphaeriaceae</taxon>
        <taxon>Karstenula</taxon>
    </lineage>
</organism>
<feature type="region of interest" description="Disordered" evidence="1">
    <location>
        <begin position="59"/>
        <end position="79"/>
    </location>
</feature>
<dbReference type="Proteomes" id="UP000799764">
    <property type="component" value="Unassembled WGS sequence"/>
</dbReference>
<evidence type="ECO:0000313" key="2">
    <source>
        <dbReference type="EMBL" id="KAF2445050.1"/>
    </source>
</evidence>
<dbReference type="EMBL" id="MU001500">
    <property type="protein sequence ID" value="KAF2445050.1"/>
    <property type="molecule type" value="Genomic_DNA"/>
</dbReference>
<feature type="compositionally biased region" description="Polar residues" evidence="1">
    <location>
        <begin position="59"/>
        <end position="74"/>
    </location>
</feature>
<feature type="non-terminal residue" evidence="2">
    <location>
        <position position="1"/>
    </location>
</feature>
<accession>A0A9P4PJ76</accession>
<feature type="region of interest" description="Disordered" evidence="1">
    <location>
        <begin position="117"/>
        <end position="137"/>
    </location>
</feature>
<comment type="caution">
    <text evidence="2">The sequence shown here is derived from an EMBL/GenBank/DDBJ whole genome shotgun (WGS) entry which is preliminary data.</text>
</comment>
<evidence type="ECO:0000256" key="1">
    <source>
        <dbReference type="SAM" id="MobiDB-lite"/>
    </source>
</evidence>
<protein>
    <submittedName>
        <fullName evidence="2">Uncharacterized protein</fullName>
    </submittedName>
</protein>